<dbReference type="PANTHER" id="PTHR24286:SF305">
    <property type="entry name" value="CYTOCHROME P450 708A2"/>
    <property type="match status" value="1"/>
</dbReference>
<feature type="non-terminal residue" evidence="9">
    <location>
        <position position="1"/>
    </location>
</feature>
<dbReference type="GO" id="GO:0016132">
    <property type="term" value="P:brassinosteroid biosynthetic process"/>
    <property type="evidence" value="ECO:0000318"/>
    <property type="project" value="GO_Central"/>
</dbReference>
<dbReference type="Proteomes" id="UP000030748">
    <property type="component" value="Unassembled WGS sequence"/>
</dbReference>
<evidence type="ECO:0000256" key="6">
    <source>
        <dbReference type="ARBA" id="ARBA00023004"/>
    </source>
</evidence>
<reference evidence="9 10" key="1">
    <citation type="journal article" date="2013" name="Proc. Natl. Acad. Sci. U.S.A.">
        <title>Fine-scale variation in meiotic recombination in Mimulus inferred from population shotgun sequencing.</title>
        <authorList>
            <person name="Hellsten U."/>
            <person name="Wright K.M."/>
            <person name="Jenkins J."/>
            <person name="Shu S."/>
            <person name="Yuan Y."/>
            <person name="Wessler S.R."/>
            <person name="Schmutz J."/>
            <person name="Willis J.H."/>
            <person name="Rokhsar D.S."/>
        </authorList>
    </citation>
    <scope>NUCLEOTIDE SEQUENCE [LARGE SCALE GENOMIC DNA]</scope>
    <source>
        <strain evidence="10">cv. DUN x IM62</strain>
    </source>
</reference>
<feature type="binding site" description="axial binding residue" evidence="7">
    <location>
        <position position="377"/>
    </location>
    <ligand>
        <name>heme</name>
        <dbReference type="ChEBI" id="CHEBI:30413"/>
    </ligand>
    <ligandPart>
        <name>Fe</name>
        <dbReference type="ChEBI" id="CHEBI:18248"/>
    </ligandPart>
</feature>
<dbReference type="InterPro" id="IPR001128">
    <property type="entry name" value="Cyt_P450"/>
</dbReference>
<comment type="cofactor">
    <cofactor evidence="7">
        <name>heme</name>
        <dbReference type="ChEBI" id="CHEBI:30413"/>
    </cofactor>
</comment>
<dbReference type="GO" id="GO:0004497">
    <property type="term" value="F:monooxygenase activity"/>
    <property type="evidence" value="ECO:0000318"/>
    <property type="project" value="GO_Central"/>
</dbReference>
<dbReference type="GO" id="GO:0016020">
    <property type="term" value="C:membrane"/>
    <property type="evidence" value="ECO:0007669"/>
    <property type="project" value="UniProtKB-SubCell"/>
</dbReference>
<evidence type="ECO:0000256" key="5">
    <source>
        <dbReference type="ARBA" id="ARBA00023002"/>
    </source>
</evidence>
<organism evidence="9 10">
    <name type="scientific">Erythranthe guttata</name>
    <name type="common">Yellow monkey flower</name>
    <name type="synonym">Mimulus guttatus</name>
    <dbReference type="NCBI Taxonomy" id="4155"/>
    <lineage>
        <taxon>Eukaryota</taxon>
        <taxon>Viridiplantae</taxon>
        <taxon>Streptophyta</taxon>
        <taxon>Embryophyta</taxon>
        <taxon>Tracheophyta</taxon>
        <taxon>Spermatophyta</taxon>
        <taxon>Magnoliopsida</taxon>
        <taxon>eudicotyledons</taxon>
        <taxon>Gunneridae</taxon>
        <taxon>Pentapetalae</taxon>
        <taxon>asterids</taxon>
        <taxon>lamiids</taxon>
        <taxon>Lamiales</taxon>
        <taxon>Phrymaceae</taxon>
        <taxon>Erythranthe</taxon>
    </lineage>
</organism>
<evidence type="ECO:0000256" key="4">
    <source>
        <dbReference type="ARBA" id="ARBA00022989"/>
    </source>
</evidence>
<keyword evidence="10" id="KW-1185">Reference proteome</keyword>
<dbReference type="PRINTS" id="PR00463">
    <property type="entry name" value="EP450I"/>
</dbReference>
<accession>A0A022RBY1</accession>
<evidence type="ECO:0000256" key="7">
    <source>
        <dbReference type="PIRSR" id="PIRSR602401-1"/>
    </source>
</evidence>
<dbReference type="STRING" id="4155.A0A022RBY1"/>
<dbReference type="GO" id="GO:0005506">
    <property type="term" value="F:iron ion binding"/>
    <property type="evidence" value="ECO:0007669"/>
    <property type="project" value="InterPro"/>
</dbReference>
<dbReference type="Pfam" id="PF00067">
    <property type="entry name" value="p450"/>
    <property type="match status" value="1"/>
</dbReference>
<evidence type="ECO:0000256" key="8">
    <source>
        <dbReference type="RuleBase" id="RU000461"/>
    </source>
</evidence>
<dbReference type="InterPro" id="IPR036396">
    <property type="entry name" value="Cyt_P450_sf"/>
</dbReference>
<name>A0A022RBY1_ERYGU</name>
<keyword evidence="2" id="KW-0812">Transmembrane</keyword>
<keyword evidence="7 8" id="KW-0349">Heme</keyword>
<keyword evidence="4" id="KW-1133">Transmembrane helix</keyword>
<dbReference type="eggNOG" id="KOG0157">
    <property type="taxonomic scope" value="Eukaryota"/>
</dbReference>
<dbReference type="Gene3D" id="1.10.630.10">
    <property type="entry name" value="Cytochrome P450"/>
    <property type="match status" value="1"/>
</dbReference>
<comment type="similarity">
    <text evidence="8">Belongs to the cytochrome P450 family.</text>
</comment>
<dbReference type="InterPro" id="IPR002401">
    <property type="entry name" value="Cyt_P450_E_grp-I"/>
</dbReference>
<proteinExistence type="inferred from homology"/>
<dbReference type="AlphaFoldDB" id="A0A022RBY1"/>
<keyword evidence="8" id="KW-0503">Monooxygenase</keyword>
<evidence type="ECO:0000256" key="2">
    <source>
        <dbReference type="ARBA" id="ARBA00022692"/>
    </source>
</evidence>
<dbReference type="GO" id="GO:0020037">
    <property type="term" value="F:heme binding"/>
    <property type="evidence" value="ECO:0007669"/>
    <property type="project" value="InterPro"/>
</dbReference>
<evidence type="ECO:0000256" key="3">
    <source>
        <dbReference type="ARBA" id="ARBA00022723"/>
    </source>
</evidence>
<dbReference type="PANTHER" id="PTHR24286">
    <property type="entry name" value="CYTOCHROME P450 26"/>
    <property type="match status" value="1"/>
</dbReference>
<evidence type="ECO:0008006" key="11">
    <source>
        <dbReference type="Google" id="ProtNLM"/>
    </source>
</evidence>
<dbReference type="GO" id="GO:0016705">
    <property type="term" value="F:oxidoreductase activity, acting on paired donors, with incorporation or reduction of molecular oxygen"/>
    <property type="evidence" value="ECO:0007669"/>
    <property type="project" value="InterPro"/>
</dbReference>
<evidence type="ECO:0000313" key="10">
    <source>
        <dbReference type="Proteomes" id="UP000030748"/>
    </source>
</evidence>
<dbReference type="PROSITE" id="PS00086">
    <property type="entry name" value="CYTOCHROME_P450"/>
    <property type="match status" value="1"/>
</dbReference>
<comment type="subcellular location">
    <subcellularLocation>
        <location evidence="1">Membrane</location>
        <topology evidence="1">Single-pass membrane protein</topology>
    </subcellularLocation>
</comment>
<keyword evidence="6 7" id="KW-0408">Iron</keyword>
<keyword evidence="5 8" id="KW-0560">Oxidoreductase</keyword>
<evidence type="ECO:0000256" key="1">
    <source>
        <dbReference type="ARBA" id="ARBA00004167"/>
    </source>
</evidence>
<keyword evidence="3 7" id="KW-0479">Metal-binding</keyword>
<sequence length="429" mass="48886">CLELIFPAHSYDVHPFIKKRLQRYGPLFRTNIAGRNVVVSADQEFNNFIFQQEDKSVVRWYLDSFGKLLKQSGEVTSNGLSLHKHMRNTVLTSFGIESINRNLLSLFEELVRRTLHSWSTQDHIDAEYATIAMFGEFGGDLLCSYDAETSKELIDKYVNATSAVMSFPFNIPGTTYHKSLKNKEKVMEMLREAVNARLASPRDDKNDLISKMIKDINIVDFVRPEYIAQRLFALLFTMFQTLPLLLVFGLKFISENPAVVGELIAEHDEIIAKRKNSDSSVTWEEYKSMTFTLQVVNETLRLGNTVPGFMRKVVKDIKIRGYTIPAGWGIMACQSALHLDPNIYKDPLKFDPSRWKDATPEFISKNLKPFGGGIKQCAGADFSRATLCIFLHVFVTKYRWSIVKGGDIVQNPIMHLKKGFIISVSERSD</sequence>
<dbReference type="InterPro" id="IPR017972">
    <property type="entry name" value="Cyt_P450_CS"/>
</dbReference>
<dbReference type="SUPFAM" id="SSF48264">
    <property type="entry name" value="Cytochrome P450"/>
    <property type="match status" value="1"/>
</dbReference>
<protein>
    <recommendedName>
        <fullName evidence="11">Cytochrome P450</fullName>
    </recommendedName>
</protein>
<keyword evidence="4" id="KW-0472">Membrane</keyword>
<dbReference type="GO" id="GO:0010268">
    <property type="term" value="P:brassinosteroid homeostasis"/>
    <property type="evidence" value="ECO:0000318"/>
    <property type="project" value="GO_Central"/>
</dbReference>
<evidence type="ECO:0000313" key="9">
    <source>
        <dbReference type="EMBL" id="EYU37761.1"/>
    </source>
</evidence>
<gene>
    <name evidence="9" type="ORF">MIMGU_mgv1a025836mg</name>
</gene>
<dbReference type="EMBL" id="KI630513">
    <property type="protein sequence ID" value="EYU37761.1"/>
    <property type="molecule type" value="Genomic_DNA"/>
</dbReference>